<feature type="transmembrane region" description="Helical" evidence="2">
    <location>
        <begin position="6"/>
        <end position="22"/>
    </location>
</feature>
<proteinExistence type="predicted"/>
<name>A0A6C0J8D8_9ZZZZ</name>
<evidence type="ECO:0000256" key="2">
    <source>
        <dbReference type="SAM" id="Phobius"/>
    </source>
</evidence>
<keyword evidence="2" id="KW-0812">Transmembrane</keyword>
<feature type="region of interest" description="Disordered" evidence="1">
    <location>
        <begin position="57"/>
        <end position="84"/>
    </location>
</feature>
<dbReference type="EMBL" id="MN740346">
    <property type="protein sequence ID" value="QHU01543.1"/>
    <property type="molecule type" value="Genomic_DNA"/>
</dbReference>
<evidence type="ECO:0000256" key="1">
    <source>
        <dbReference type="SAM" id="MobiDB-lite"/>
    </source>
</evidence>
<protein>
    <submittedName>
        <fullName evidence="3">Uncharacterized protein</fullName>
    </submittedName>
</protein>
<feature type="compositionally biased region" description="Basic residues" evidence="1">
    <location>
        <begin position="61"/>
        <end position="82"/>
    </location>
</feature>
<reference evidence="3" key="1">
    <citation type="journal article" date="2020" name="Nature">
        <title>Giant virus diversity and host interactions through global metagenomics.</title>
        <authorList>
            <person name="Schulz F."/>
            <person name="Roux S."/>
            <person name="Paez-Espino D."/>
            <person name="Jungbluth S."/>
            <person name="Walsh D.A."/>
            <person name="Denef V.J."/>
            <person name="McMahon K.D."/>
            <person name="Konstantinidis K.T."/>
            <person name="Eloe-Fadrosh E.A."/>
            <person name="Kyrpides N.C."/>
            <person name="Woyke T."/>
        </authorList>
    </citation>
    <scope>NUCLEOTIDE SEQUENCE</scope>
    <source>
        <strain evidence="3">GVMAG-M-3300025874-2</strain>
    </source>
</reference>
<keyword evidence="2" id="KW-0472">Membrane</keyword>
<accession>A0A6C0J8D8</accession>
<dbReference type="AlphaFoldDB" id="A0A6C0J8D8"/>
<organism evidence="3">
    <name type="scientific">viral metagenome</name>
    <dbReference type="NCBI Taxonomy" id="1070528"/>
    <lineage>
        <taxon>unclassified sequences</taxon>
        <taxon>metagenomes</taxon>
        <taxon>organismal metagenomes</taxon>
    </lineage>
</organism>
<keyword evidence="2" id="KW-1133">Transmembrane helix</keyword>
<evidence type="ECO:0000313" key="3">
    <source>
        <dbReference type="EMBL" id="QHU01543.1"/>
    </source>
</evidence>
<sequence>MVYINSFSIILLAVLVIVLICINRQEFIERFSISSTIDQDAGASSLYNWGYRPIPDNKSPKDKKHHKHPNHHKHPKQHKHTSCKNADITKNKDIDLYVLKSSVPPCPDLKRYIKKSEIPPNIDIKDYVLKSSIPSCPDMKNYIKKTEIPACTKRKSKSKECPICPTCEDMSKFVSIDYVNKHYIRKNEIKDYCGKMIKKHKHPIQKQLMNQSVFSKLFTPTLNNDKNDNTVNNYSPPDLLQNPMNVDGTTLINTGNCPNYSALSNAKHNPKGYAPGLFKN</sequence>